<dbReference type="Proteomes" id="UP000179179">
    <property type="component" value="Unassembled WGS sequence"/>
</dbReference>
<evidence type="ECO:0008006" key="6">
    <source>
        <dbReference type="Google" id="ProtNLM"/>
    </source>
</evidence>
<dbReference type="InterPro" id="IPR044861">
    <property type="entry name" value="IPNS-like_FE2OG_OXY"/>
</dbReference>
<dbReference type="Pfam" id="PF03171">
    <property type="entry name" value="2OG-FeII_Oxy"/>
    <property type="match status" value="1"/>
</dbReference>
<evidence type="ECO:0000259" key="2">
    <source>
        <dbReference type="Pfam" id="PF03171"/>
    </source>
</evidence>
<reference evidence="4 5" key="1">
    <citation type="journal article" date="2016" name="Genome Biol. Evol.">
        <title>Draft genome sequence of an aflatoxigenic Aspergillus species, A. bombycis.</title>
        <authorList>
            <person name="Moore G.G."/>
            <person name="Mack B.M."/>
            <person name="Beltz S.B."/>
            <person name="Gilbert M.K."/>
        </authorList>
    </citation>
    <scope>NUCLEOTIDE SEQUENCE [LARGE SCALE GENOMIC DNA]</scope>
    <source>
        <strain evidence="5">NRRL 26010</strain>
    </source>
</reference>
<dbReference type="OrthoDB" id="288590at2759"/>
<dbReference type="RefSeq" id="XP_022394447.1">
    <property type="nucleotide sequence ID" value="XM_022527661.1"/>
</dbReference>
<evidence type="ECO:0000313" key="5">
    <source>
        <dbReference type="Proteomes" id="UP000179179"/>
    </source>
</evidence>
<sequence>MSTTAVITQSSQDMASIGSISMERILAKEPAALNDLLEAARFPGFFYIDLDGASTTDLVEDVPEMFTLVKEYFCQPEHEKMKNVNPNYDRGYKKYADHESFEIALDDHSNGLSGYPGFLQEHKEPLMAFSEGCHQLAMDLLSALSDGLRRHDPDRFENNHRPEMPSDSGFKVYCAPTQARLADVKDNTHTDGGTLTLMFIRHLCMQLKNPLTNEYQWIEHRPGQMVVNVADSLQKQSNGQLHSCLHRVTQPGDGVEERYLLSYFLRPDKRA</sequence>
<feature type="domain" description="Isopenicillin N synthase-like Fe(2+) 2OG dioxygenase" evidence="2">
    <location>
        <begin position="185"/>
        <end position="267"/>
    </location>
</feature>
<comment type="caution">
    <text evidence="4">The sequence shown here is derived from an EMBL/GenBank/DDBJ whole genome shotgun (WGS) entry which is preliminary data.</text>
</comment>
<feature type="domain" description="Non-haem dioxygenase N-terminal" evidence="3">
    <location>
        <begin position="26"/>
        <end position="97"/>
    </location>
</feature>
<dbReference type="STRING" id="109264.A0A1F8AG59"/>
<dbReference type="Pfam" id="PF14226">
    <property type="entry name" value="DIOX_N"/>
    <property type="match status" value="1"/>
</dbReference>
<comment type="similarity">
    <text evidence="1">Belongs to the iron/ascorbate-dependent oxidoreductase family.</text>
</comment>
<protein>
    <recommendedName>
        <fullName evidence="6">Oxidoreductase</fullName>
    </recommendedName>
</protein>
<dbReference type="InterPro" id="IPR027443">
    <property type="entry name" value="IPNS-like_sf"/>
</dbReference>
<dbReference type="InterPro" id="IPR026992">
    <property type="entry name" value="DIOX_N"/>
</dbReference>
<evidence type="ECO:0000259" key="3">
    <source>
        <dbReference type="Pfam" id="PF14226"/>
    </source>
</evidence>
<dbReference type="InterPro" id="IPR050231">
    <property type="entry name" value="Iron_ascorbate_oxido_reductase"/>
</dbReference>
<dbReference type="SUPFAM" id="SSF51197">
    <property type="entry name" value="Clavaminate synthase-like"/>
    <property type="match status" value="1"/>
</dbReference>
<dbReference type="PANTHER" id="PTHR47990">
    <property type="entry name" value="2-OXOGLUTARATE (2OG) AND FE(II)-DEPENDENT OXYGENASE SUPERFAMILY PROTEIN-RELATED"/>
    <property type="match status" value="1"/>
</dbReference>
<accession>A0A1F8AG59</accession>
<keyword evidence="5" id="KW-1185">Reference proteome</keyword>
<organism evidence="4 5">
    <name type="scientific">Aspergillus bombycis</name>
    <dbReference type="NCBI Taxonomy" id="109264"/>
    <lineage>
        <taxon>Eukaryota</taxon>
        <taxon>Fungi</taxon>
        <taxon>Dikarya</taxon>
        <taxon>Ascomycota</taxon>
        <taxon>Pezizomycotina</taxon>
        <taxon>Eurotiomycetes</taxon>
        <taxon>Eurotiomycetidae</taxon>
        <taxon>Eurotiales</taxon>
        <taxon>Aspergillaceae</taxon>
        <taxon>Aspergillus</taxon>
    </lineage>
</organism>
<gene>
    <name evidence="4" type="ORF">ABOM_000531</name>
</gene>
<dbReference type="AlphaFoldDB" id="A0A1F8AG59"/>
<name>A0A1F8AG59_9EURO</name>
<proteinExistence type="inferred from homology"/>
<dbReference type="EMBL" id="LYCR01000002">
    <property type="protein sequence ID" value="OGM50730.1"/>
    <property type="molecule type" value="Genomic_DNA"/>
</dbReference>
<dbReference type="GeneID" id="34443921"/>
<evidence type="ECO:0000313" key="4">
    <source>
        <dbReference type="EMBL" id="OGM50730.1"/>
    </source>
</evidence>
<dbReference type="Gene3D" id="2.60.120.330">
    <property type="entry name" value="B-lactam Antibiotic, Isopenicillin N Synthase, Chain"/>
    <property type="match status" value="1"/>
</dbReference>
<evidence type="ECO:0000256" key="1">
    <source>
        <dbReference type="ARBA" id="ARBA00008056"/>
    </source>
</evidence>